<comment type="caution">
    <text evidence="1">The sequence shown here is derived from an EMBL/GenBank/DDBJ whole genome shotgun (WGS) entry which is preliminary data.</text>
</comment>
<dbReference type="AlphaFoldDB" id="A0AAU9MR24"/>
<keyword evidence="2" id="KW-1185">Reference proteome</keyword>
<proteinExistence type="predicted"/>
<protein>
    <submittedName>
        <fullName evidence="1">Uncharacterized protein</fullName>
    </submittedName>
</protein>
<accession>A0AAU9MR24</accession>
<evidence type="ECO:0000313" key="2">
    <source>
        <dbReference type="Proteomes" id="UP001157418"/>
    </source>
</evidence>
<gene>
    <name evidence="1" type="ORF">LVIROSA_LOCUS14898</name>
</gene>
<dbReference type="Proteomes" id="UP001157418">
    <property type="component" value="Unassembled WGS sequence"/>
</dbReference>
<reference evidence="1 2" key="1">
    <citation type="submission" date="2022-01" db="EMBL/GenBank/DDBJ databases">
        <authorList>
            <person name="Xiong W."/>
            <person name="Schranz E."/>
        </authorList>
    </citation>
    <scope>NUCLEOTIDE SEQUENCE [LARGE SCALE GENOMIC DNA]</scope>
</reference>
<name>A0AAU9MR24_9ASTR</name>
<sequence length="73" mass="8203">MFNRLPIGSYIITICKSGFSFDDSSGEEDGDSNVKQQPGLETCDISENFNALSAWINVRSNNNLSIMKYFNEE</sequence>
<dbReference type="EMBL" id="CAKMRJ010002223">
    <property type="protein sequence ID" value="CAH1427931.1"/>
    <property type="molecule type" value="Genomic_DNA"/>
</dbReference>
<organism evidence="1 2">
    <name type="scientific">Lactuca virosa</name>
    <dbReference type="NCBI Taxonomy" id="75947"/>
    <lineage>
        <taxon>Eukaryota</taxon>
        <taxon>Viridiplantae</taxon>
        <taxon>Streptophyta</taxon>
        <taxon>Embryophyta</taxon>
        <taxon>Tracheophyta</taxon>
        <taxon>Spermatophyta</taxon>
        <taxon>Magnoliopsida</taxon>
        <taxon>eudicotyledons</taxon>
        <taxon>Gunneridae</taxon>
        <taxon>Pentapetalae</taxon>
        <taxon>asterids</taxon>
        <taxon>campanulids</taxon>
        <taxon>Asterales</taxon>
        <taxon>Asteraceae</taxon>
        <taxon>Cichorioideae</taxon>
        <taxon>Cichorieae</taxon>
        <taxon>Lactucinae</taxon>
        <taxon>Lactuca</taxon>
    </lineage>
</organism>
<evidence type="ECO:0000313" key="1">
    <source>
        <dbReference type="EMBL" id="CAH1427931.1"/>
    </source>
</evidence>